<keyword evidence="6" id="KW-0472">Membrane</keyword>
<dbReference type="PANTHER" id="PTHR11920:SF495">
    <property type="entry name" value="RECEPTOR-TYPE GUANYLATE CYCLASE GCY-7"/>
    <property type="match status" value="1"/>
</dbReference>
<organism evidence="10 11">
    <name type="scientific">Caenorhabditis japonica</name>
    <dbReference type="NCBI Taxonomy" id="281687"/>
    <lineage>
        <taxon>Eukaryota</taxon>
        <taxon>Metazoa</taxon>
        <taxon>Ecdysozoa</taxon>
        <taxon>Nematoda</taxon>
        <taxon>Chromadorea</taxon>
        <taxon>Rhabditida</taxon>
        <taxon>Rhabditina</taxon>
        <taxon>Rhabditomorpha</taxon>
        <taxon>Rhabditoidea</taxon>
        <taxon>Rhabditidae</taxon>
        <taxon>Peloderinae</taxon>
        <taxon>Caenorhabditis</taxon>
    </lineage>
</organism>
<dbReference type="InterPro" id="IPR029787">
    <property type="entry name" value="Nucleotide_cyclase"/>
</dbReference>
<dbReference type="GO" id="GO:0004016">
    <property type="term" value="F:adenylate cyclase activity"/>
    <property type="evidence" value="ECO:0007669"/>
    <property type="project" value="TreeGrafter"/>
</dbReference>
<evidence type="ECO:0000256" key="8">
    <source>
        <dbReference type="ARBA" id="ARBA00023239"/>
    </source>
</evidence>
<dbReference type="Pfam" id="PF00211">
    <property type="entry name" value="Guanylate_cyc"/>
    <property type="match status" value="1"/>
</dbReference>
<evidence type="ECO:0000256" key="5">
    <source>
        <dbReference type="ARBA" id="ARBA00022989"/>
    </source>
</evidence>
<evidence type="ECO:0000256" key="4">
    <source>
        <dbReference type="ARBA" id="ARBA00022741"/>
    </source>
</evidence>
<evidence type="ECO:0000256" key="3">
    <source>
        <dbReference type="ARBA" id="ARBA00022692"/>
    </source>
</evidence>
<evidence type="ECO:0000256" key="7">
    <source>
        <dbReference type="ARBA" id="ARBA00023180"/>
    </source>
</evidence>
<proteinExistence type="predicted"/>
<keyword evidence="8" id="KW-0456">Lyase</keyword>
<keyword evidence="5" id="KW-1133">Transmembrane helix</keyword>
<evidence type="ECO:0000313" key="11">
    <source>
        <dbReference type="Proteomes" id="UP000005237"/>
    </source>
</evidence>
<dbReference type="GO" id="GO:0007168">
    <property type="term" value="P:receptor guanylyl cyclase signaling pathway"/>
    <property type="evidence" value="ECO:0007669"/>
    <property type="project" value="TreeGrafter"/>
</dbReference>
<dbReference type="AlphaFoldDB" id="A0A8R1EBC2"/>
<reference evidence="11" key="1">
    <citation type="submission" date="2010-08" db="EMBL/GenBank/DDBJ databases">
        <authorList>
            <consortium name="Caenorhabditis japonica Sequencing Consortium"/>
            <person name="Wilson R.K."/>
        </authorList>
    </citation>
    <scope>NUCLEOTIDE SEQUENCE [LARGE SCALE GENOMIC DNA]</scope>
    <source>
        <strain evidence="11">DF5081</strain>
    </source>
</reference>
<evidence type="ECO:0000256" key="6">
    <source>
        <dbReference type="ARBA" id="ARBA00023136"/>
    </source>
</evidence>
<dbReference type="GO" id="GO:0000166">
    <property type="term" value="F:nucleotide binding"/>
    <property type="evidence" value="ECO:0007669"/>
    <property type="project" value="UniProtKB-KW"/>
</dbReference>
<dbReference type="Proteomes" id="UP000005237">
    <property type="component" value="Unassembled WGS sequence"/>
</dbReference>
<dbReference type="PANTHER" id="PTHR11920">
    <property type="entry name" value="GUANYLYL CYCLASE"/>
    <property type="match status" value="1"/>
</dbReference>
<dbReference type="GO" id="GO:0035556">
    <property type="term" value="P:intracellular signal transduction"/>
    <property type="evidence" value="ECO:0007669"/>
    <property type="project" value="InterPro"/>
</dbReference>
<feature type="domain" description="Guanylate cyclase" evidence="9">
    <location>
        <begin position="1"/>
        <end position="40"/>
    </location>
</feature>
<dbReference type="GO" id="GO:0004383">
    <property type="term" value="F:guanylate cyclase activity"/>
    <property type="evidence" value="ECO:0007669"/>
    <property type="project" value="UniProtKB-EC"/>
</dbReference>
<dbReference type="SUPFAM" id="SSF55073">
    <property type="entry name" value="Nucleotide cyclase"/>
    <property type="match status" value="1"/>
</dbReference>
<accession>A0A8R1EBC2</accession>
<sequence>MSLAFLSSLESFRIPHLPHERINLRIGIHCGSVVAGVVAGKIHVSEQANHMLTHVVGGFQMEARGEVIIKGKGVMATYWLLAQDTGLRSMIGEIHRQETLKSGEVSAA</sequence>
<dbReference type="EnsemblMetazoa" id="CJA31328.1">
    <property type="protein sequence ID" value="CJA31328.1"/>
    <property type="gene ID" value="WBGene00207175"/>
</dbReference>
<dbReference type="Gene3D" id="3.30.70.1230">
    <property type="entry name" value="Nucleotide cyclase"/>
    <property type="match status" value="2"/>
</dbReference>
<evidence type="ECO:0000256" key="2">
    <source>
        <dbReference type="ARBA" id="ARBA00004370"/>
    </source>
</evidence>
<protein>
    <submittedName>
        <fullName evidence="10">Guanylate cyclase domain-containing protein</fullName>
    </submittedName>
</protein>
<keyword evidence="3" id="KW-0812">Transmembrane</keyword>
<evidence type="ECO:0000259" key="9">
    <source>
        <dbReference type="PROSITE" id="PS50125"/>
    </source>
</evidence>
<evidence type="ECO:0000256" key="1">
    <source>
        <dbReference type="ARBA" id="ARBA00001436"/>
    </source>
</evidence>
<keyword evidence="11" id="KW-1185">Reference proteome</keyword>
<dbReference type="InterPro" id="IPR050401">
    <property type="entry name" value="Cyclic_nucleotide_synthase"/>
</dbReference>
<dbReference type="GO" id="GO:0001653">
    <property type="term" value="F:peptide receptor activity"/>
    <property type="evidence" value="ECO:0007669"/>
    <property type="project" value="TreeGrafter"/>
</dbReference>
<dbReference type="InterPro" id="IPR001054">
    <property type="entry name" value="A/G_cyclase"/>
</dbReference>
<dbReference type="PROSITE" id="PS50125">
    <property type="entry name" value="GUANYLATE_CYCLASE_2"/>
    <property type="match status" value="1"/>
</dbReference>
<name>A0A8R1EBC2_CAEJA</name>
<dbReference type="GO" id="GO:0005886">
    <property type="term" value="C:plasma membrane"/>
    <property type="evidence" value="ECO:0007669"/>
    <property type="project" value="TreeGrafter"/>
</dbReference>
<evidence type="ECO:0000313" key="10">
    <source>
        <dbReference type="EnsemblMetazoa" id="CJA31328.1"/>
    </source>
</evidence>
<comment type="catalytic activity">
    <reaction evidence="1">
        <text>GTP = 3',5'-cyclic GMP + diphosphate</text>
        <dbReference type="Rhea" id="RHEA:13665"/>
        <dbReference type="ChEBI" id="CHEBI:33019"/>
        <dbReference type="ChEBI" id="CHEBI:37565"/>
        <dbReference type="ChEBI" id="CHEBI:57746"/>
        <dbReference type="EC" id="4.6.1.2"/>
    </reaction>
</comment>
<keyword evidence="4" id="KW-0547">Nucleotide-binding</keyword>
<keyword evidence="7" id="KW-0325">Glycoprotein</keyword>
<reference evidence="10" key="2">
    <citation type="submission" date="2022-06" db="UniProtKB">
        <authorList>
            <consortium name="EnsemblMetazoa"/>
        </authorList>
    </citation>
    <scope>IDENTIFICATION</scope>
    <source>
        <strain evidence="10">DF5081</strain>
    </source>
</reference>
<comment type="subcellular location">
    <subcellularLocation>
        <location evidence="2">Membrane</location>
    </subcellularLocation>
</comment>